<reference evidence="13" key="1">
    <citation type="submission" date="2023-04" db="EMBL/GenBank/DDBJ databases">
        <title>Ambrosiozyma monospora NBRC 1965.</title>
        <authorList>
            <person name="Ichikawa N."/>
            <person name="Sato H."/>
            <person name="Tonouchi N."/>
        </authorList>
    </citation>
    <scope>NUCLEOTIDE SEQUENCE</scope>
    <source>
        <strain evidence="13">NBRC 1965</strain>
    </source>
</reference>
<sequence length="637" mass="71248">MLTCHSLKLIDKELVGDPLDDKMFAFTGWEMVEDPSKDSILSNFISAHKVSYSSTPILFKPKNKSADASSMFVQLKEFEFVSQLRRMSVVTQSLGDPSHLNVFVKGAPEVMESLCNPSSLPLNYADVLHQYTHNGFRVIACATKTIKTSKVQANPKDLTFLDKYARERIESDLEFVGFIIFENRLKDSTVYALRELNDAEIRTIMCTGDNILTAISVGKESGLIKPNCKVYTSSFNYDENLNTTESSFIPPIIWSEVDDPDMQLDSVTMAPLDVTQDENYCVAVTGDIFKYMLTELTDMEYLIEKMLMKGTIFARMSPDEKHELVDRLKGLDYTVGFCGDGANDCGALKAADVGISLSEAEASVAAPFTSRVFEISCVLDVIKEGRSSLVTSFSCFQYMSLYSAIQFVTVSLLYREGSNLGDFQFLYIDLFLIIPIAVFMSWSKPYPKLCVKKSTANLISPKIIIPLLGSITIILAFQLGIYNYIKDSLADLPWYVAPTPGDDDAVKSTDNTLLFLYGNYQYILVALMLTVGPPYREPATSNHAFIITIATTTFISTLLMFVNPDSALGDLMDLTWASDWPKFFLVLAASVNYGILEIGDKFLFLRVAKLYKRCFGKSGSKKRFKNLKREFKNLGTP</sequence>
<dbReference type="GO" id="GO:0016887">
    <property type="term" value="F:ATP hydrolysis activity"/>
    <property type="evidence" value="ECO:0007669"/>
    <property type="project" value="InterPro"/>
</dbReference>
<keyword evidence="8" id="KW-0460">Magnesium</keyword>
<keyword evidence="4 12" id="KW-0812">Transmembrane</keyword>
<feature type="transmembrane region" description="Helical" evidence="12">
    <location>
        <begin position="463"/>
        <end position="485"/>
    </location>
</feature>
<evidence type="ECO:0000256" key="10">
    <source>
        <dbReference type="ARBA" id="ARBA00022989"/>
    </source>
</evidence>
<dbReference type="GO" id="GO:0006874">
    <property type="term" value="P:intracellular calcium ion homeostasis"/>
    <property type="evidence" value="ECO:0007669"/>
    <property type="project" value="TreeGrafter"/>
</dbReference>
<dbReference type="InterPro" id="IPR023214">
    <property type="entry name" value="HAD_sf"/>
</dbReference>
<evidence type="ECO:0000256" key="1">
    <source>
        <dbReference type="ARBA" id="ARBA00004141"/>
    </source>
</evidence>
<dbReference type="InterPro" id="IPR036412">
    <property type="entry name" value="HAD-like_sf"/>
</dbReference>
<dbReference type="GO" id="GO:0016020">
    <property type="term" value="C:membrane"/>
    <property type="evidence" value="ECO:0007669"/>
    <property type="project" value="UniProtKB-SubCell"/>
</dbReference>
<evidence type="ECO:0000313" key="14">
    <source>
        <dbReference type="Proteomes" id="UP001165063"/>
    </source>
</evidence>
<keyword evidence="7" id="KW-0067">ATP-binding</keyword>
<dbReference type="InterPro" id="IPR023299">
    <property type="entry name" value="ATPase_P-typ_cyto_dom_N"/>
</dbReference>
<evidence type="ECO:0000256" key="5">
    <source>
        <dbReference type="ARBA" id="ARBA00022723"/>
    </source>
</evidence>
<dbReference type="GO" id="GO:0019829">
    <property type="term" value="F:ATPase-coupled monoatomic cation transmembrane transporter activity"/>
    <property type="evidence" value="ECO:0007669"/>
    <property type="project" value="TreeGrafter"/>
</dbReference>
<dbReference type="EMBL" id="BSXU01001340">
    <property type="protein sequence ID" value="GMG26351.1"/>
    <property type="molecule type" value="Genomic_DNA"/>
</dbReference>
<comment type="subcellular location">
    <subcellularLocation>
        <location evidence="1">Membrane</location>
        <topology evidence="1">Multi-pass membrane protein</topology>
    </subcellularLocation>
</comment>
<feature type="transmembrane region" description="Helical" evidence="12">
    <location>
        <begin position="544"/>
        <end position="563"/>
    </location>
</feature>
<evidence type="ECO:0000256" key="12">
    <source>
        <dbReference type="SAM" id="Phobius"/>
    </source>
</evidence>
<dbReference type="GO" id="GO:0140358">
    <property type="term" value="F:P-type transmembrane transporter activity"/>
    <property type="evidence" value="ECO:0007669"/>
    <property type="project" value="InterPro"/>
</dbReference>
<evidence type="ECO:0000256" key="6">
    <source>
        <dbReference type="ARBA" id="ARBA00022741"/>
    </source>
</evidence>
<name>A0A9W6YY82_AMBMO</name>
<evidence type="ECO:0000256" key="9">
    <source>
        <dbReference type="ARBA" id="ARBA00022967"/>
    </source>
</evidence>
<accession>A0A9W6YY82</accession>
<feature type="transmembrane region" description="Helical" evidence="12">
    <location>
        <begin position="425"/>
        <end position="442"/>
    </location>
</feature>
<evidence type="ECO:0000256" key="3">
    <source>
        <dbReference type="ARBA" id="ARBA00022553"/>
    </source>
</evidence>
<evidence type="ECO:0000256" key="11">
    <source>
        <dbReference type="ARBA" id="ARBA00023136"/>
    </source>
</evidence>
<evidence type="ECO:0000256" key="8">
    <source>
        <dbReference type="ARBA" id="ARBA00022842"/>
    </source>
</evidence>
<keyword evidence="14" id="KW-1185">Reference proteome</keyword>
<dbReference type="InterPro" id="IPR006544">
    <property type="entry name" value="P-type_TPase_V"/>
</dbReference>
<dbReference type="SUPFAM" id="SSF81660">
    <property type="entry name" value="Metal cation-transporting ATPase, ATP-binding domain N"/>
    <property type="match status" value="1"/>
</dbReference>
<keyword evidence="9" id="KW-1278">Translocase</keyword>
<evidence type="ECO:0000256" key="4">
    <source>
        <dbReference type="ARBA" id="ARBA00022692"/>
    </source>
</evidence>
<keyword evidence="5" id="KW-0479">Metal-binding</keyword>
<dbReference type="PANTHER" id="PTHR45630">
    <property type="entry name" value="CATION-TRANSPORTING ATPASE-RELATED"/>
    <property type="match status" value="1"/>
</dbReference>
<feature type="transmembrane region" description="Helical" evidence="12">
    <location>
        <begin position="514"/>
        <end position="532"/>
    </location>
</feature>
<dbReference type="InterPro" id="IPR023298">
    <property type="entry name" value="ATPase_P-typ_TM_dom_sf"/>
</dbReference>
<dbReference type="AlphaFoldDB" id="A0A9W6YY82"/>
<dbReference type="Gene3D" id="3.40.1110.10">
    <property type="entry name" value="Calcium-transporting ATPase, cytoplasmic domain N"/>
    <property type="match status" value="1"/>
</dbReference>
<dbReference type="OrthoDB" id="48943at2759"/>
<keyword evidence="3" id="KW-0597">Phosphoprotein</keyword>
<comment type="similarity">
    <text evidence="2">Belongs to the cation transport ATPase (P-type) (TC 3.A.3) family. Type V subfamily.</text>
</comment>
<keyword evidence="6" id="KW-0547">Nucleotide-binding</keyword>
<dbReference type="Pfam" id="PF13246">
    <property type="entry name" value="Cation_ATPase"/>
    <property type="match status" value="1"/>
</dbReference>
<dbReference type="NCBIfam" id="TIGR01494">
    <property type="entry name" value="ATPase_P-type"/>
    <property type="match status" value="1"/>
</dbReference>
<dbReference type="GO" id="GO:0005524">
    <property type="term" value="F:ATP binding"/>
    <property type="evidence" value="ECO:0007669"/>
    <property type="project" value="UniProtKB-KW"/>
</dbReference>
<dbReference type="FunFam" id="3.40.50.1000:FF:000068">
    <property type="entry name" value="Cation-transporting ATPase"/>
    <property type="match status" value="1"/>
</dbReference>
<feature type="transmembrane region" description="Helical" evidence="12">
    <location>
        <begin position="583"/>
        <end position="603"/>
    </location>
</feature>
<dbReference type="PANTHER" id="PTHR45630:SF8">
    <property type="entry name" value="CATION-TRANSPORTING ATPASE"/>
    <property type="match status" value="1"/>
</dbReference>
<protein>
    <submittedName>
        <fullName evidence="13">Unnamed protein product</fullName>
    </submittedName>
</protein>
<evidence type="ECO:0000256" key="7">
    <source>
        <dbReference type="ARBA" id="ARBA00022840"/>
    </source>
</evidence>
<keyword evidence="11 12" id="KW-0472">Membrane</keyword>
<dbReference type="Gene3D" id="3.40.50.1000">
    <property type="entry name" value="HAD superfamily/HAD-like"/>
    <property type="match status" value="1"/>
</dbReference>
<comment type="caution">
    <text evidence="13">The sequence shown here is derived from an EMBL/GenBank/DDBJ whole genome shotgun (WGS) entry which is preliminary data.</text>
</comment>
<dbReference type="SUPFAM" id="SSF81665">
    <property type="entry name" value="Calcium ATPase, transmembrane domain M"/>
    <property type="match status" value="1"/>
</dbReference>
<dbReference type="InterPro" id="IPR001757">
    <property type="entry name" value="P_typ_ATPase"/>
</dbReference>
<evidence type="ECO:0000256" key="2">
    <source>
        <dbReference type="ARBA" id="ARBA00006000"/>
    </source>
</evidence>
<dbReference type="Proteomes" id="UP001165063">
    <property type="component" value="Unassembled WGS sequence"/>
</dbReference>
<keyword evidence="10 12" id="KW-1133">Transmembrane helix</keyword>
<dbReference type="GO" id="GO:0046872">
    <property type="term" value="F:metal ion binding"/>
    <property type="evidence" value="ECO:0007669"/>
    <property type="project" value="UniProtKB-KW"/>
</dbReference>
<gene>
    <name evidence="13" type="ORF">Amon01_000325900</name>
</gene>
<evidence type="ECO:0000313" key="13">
    <source>
        <dbReference type="EMBL" id="GMG26351.1"/>
    </source>
</evidence>
<dbReference type="SUPFAM" id="SSF56784">
    <property type="entry name" value="HAD-like"/>
    <property type="match status" value="1"/>
</dbReference>
<proteinExistence type="inferred from homology"/>
<organism evidence="13 14">
    <name type="scientific">Ambrosiozyma monospora</name>
    <name type="common">Yeast</name>
    <name type="synonym">Endomycopsis monosporus</name>
    <dbReference type="NCBI Taxonomy" id="43982"/>
    <lineage>
        <taxon>Eukaryota</taxon>
        <taxon>Fungi</taxon>
        <taxon>Dikarya</taxon>
        <taxon>Ascomycota</taxon>
        <taxon>Saccharomycotina</taxon>
        <taxon>Pichiomycetes</taxon>
        <taxon>Pichiales</taxon>
        <taxon>Pichiaceae</taxon>
        <taxon>Ambrosiozyma</taxon>
    </lineage>
</organism>